<keyword evidence="5 13" id="KW-0479">Metal-binding</keyword>
<protein>
    <submittedName>
        <fullName evidence="17">Uncharacterized protein</fullName>
    </submittedName>
</protein>
<evidence type="ECO:0000256" key="14">
    <source>
        <dbReference type="PIRSR" id="PIRSR600175-2"/>
    </source>
</evidence>
<dbReference type="PRINTS" id="PR00176">
    <property type="entry name" value="NANEUSMPORT"/>
</dbReference>
<dbReference type="GO" id="GO:0015378">
    <property type="term" value="F:sodium:chloride symporter activity"/>
    <property type="evidence" value="ECO:0007669"/>
    <property type="project" value="UniProtKB-ARBA"/>
</dbReference>
<sequence>MLILGAIPLFMMELALGQFHRQGAVSVWRISPIFKGIGICQCLIAYYVAFYYNVIIAWSIYFLMVSLMSFVKPLPWMKCDNAWNTDACVPAGTKLAESNVTVVLTNVTSGFGGAYNATYGHMPQRLDNISVWIDAATQIFYSVGAGFGVHIAYASYNKFNNNFYRDALATACINSFTSLFSGFVIFCYLGYMAKRLGTDIDKVATEGLRDETRHILVKYKYGRELLTLGVCLVAFVFSLQNITYGGMYMFTIWDIFSAGTSILFGVFFMVVTVGWVYGMQEFCDDFKKMLGFRPNLYWRICWKFISPLFILRIALGITPTWEHREIMKGEPVKRFKVSYLNFS</sequence>
<evidence type="ECO:0000256" key="5">
    <source>
        <dbReference type="ARBA" id="ARBA00022723"/>
    </source>
</evidence>
<feature type="transmembrane region" description="Helical" evidence="15">
    <location>
        <begin position="300"/>
        <end position="321"/>
    </location>
</feature>
<feature type="binding site" evidence="13">
    <location>
        <position position="174"/>
    </location>
    <ligand>
        <name>Na(+)</name>
        <dbReference type="ChEBI" id="CHEBI:29101"/>
        <label>1</label>
    </ligand>
</feature>
<dbReference type="GO" id="GO:0005886">
    <property type="term" value="C:plasma membrane"/>
    <property type="evidence" value="ECO:0007669"/>
    <property type="project" value="UniProtKB-SubCell"/>
</dbReference>
<feature type="transmembrane region" description="Helical" evidence="15">
    <location>
        <begin position="255"/>
        <end position="279"/>
    </location>
</feature>
<gene>
    <name evidence="17" type="ORF">LSH36_65g08008</name>
</gene>
<evidence type="ECO:0000256" key="12">
    <source>
        <dbReference type="ARBA" id="ARBA00023180"/>
    </source>
</evidence>
<feature type="transmembrane region" description="Helical" evidence="15">
    <location>
        <begin position="131"/>
        <end position="156"/>
    </location>
</feature>
<dbReference type="EMBL" id="JAODUP010000065">
    <property type="protein sequence ID" value="KAK2164368.1"/>
    <property type="molecule type" value="Genomic_DNA"/>
</dbReference>
<evidence type="ECO:0000256" key="1">
    <source>
        <dbReference type="ARBA" id="ARBA00004651"/>
    </source>
</evidence>
<dbReference type="PANTHER" id="PTHR11616:SF320">
    <property type="entry name" value="SODIUM-DEPENDENT NORADRENALINE TRANSPORTER"/>
    <property type="match status" value="1"/>
</dbReference>
<dbReference type="Proteomes" id="UP001208570">
    <property type="component" value="Unassembled WGS sequence"/>
</dbReference>
<evidence type="ECO:0000313" key="17">
    <source>
        <dbReference type="EMBL" id="KAK2164368.1"/>
    </source>
</evidence>
<evidence type="ECO:0000256" key="11">
    <source>
        <dbReference type="ARBA" id="ARBA00023157"/>
    </source>
</evidence>
<keyword evidence="3" id="KW-1003">Cell membrane</keyword>
<organism evidence="17 18">
    <name type="scientific">Paralvinella palmiformis</name>
    <dbReference type="NCBI Taxonomy" id="53620"/>
    <lineage>
        <taxon>Eukaryota</taxon>
        <taxon>Metazoa</taxon>
        <taxon>Spiralia</taxon>
        <taxon>Lophotrochozoa</taxon>
        <taxon>Annelida</taxon>
        <taxon>Polychaeta</taxon>
        <taxon>Sedentaria</taxon>
        <taxon>Canalipalpata</taxon>
        <taxon>Terebellida</taxon>
        <taxon>Terebelliformia</taxon>
        <taxon>Alvinellidae</taxon>
        <taxon>Paralvinella</taxon>
    </lineage>
</organism>
<keyword evidence="10 15" id="KW-0472">Membrane</keyword>
<keyword evidence="11 14" id="KW-1015">Disulfide bond</keyword>
<evidence type="ECO:0000256" key="4">
    <source>
        <dbReference type="ARBA" id="ARBA00022692"/>
    </source>
</evidence>
<feature type="signal peptide" evidence="16">
    <location>
        <begin position="1"/>
        <end position="17"/>
    </location>
</feature>
<keyword evidence="4 15" id="KW-0812">Transmembrane</keyword>
<dbReference type="GO" id="GO:0046872">
    <property type="term" value="F:metal ion binding"/>
    <property type="evidence" value="ECO:0007669"/>
    <property type="project" value="UniProtKB-KW"/>
</dbReference>
<evidence type="ECO:0000256" key="10">
    <source>
        <dbReference type="ARBA" id="ARBA00023136"/>
    </source>
</evidence>
<keyword evidence="8 15" id="KW-1133">Transmembrane helix</keyword>
<dbReference type="InterPro" id="IPR000175">
    <property type="entry name" value="Na/ntran_symport"/>
</dbReference>
<keyword evidence="2" id="KW-0813">Transport</keyword>
<keyword evidence="12" id="KW-0325">Glycoprotein</keyword>
<feature type="transmembrane region" description="Helical" evidence="15">
    <location>
        <begin position="33"/>
        <end position="63"/>
    </location>
</feature>
<keyword evidence="7" id="KW-0769">Symport</keyword>
<evidence type="ECO:0000256" key="7">
    <source>
        <dbReference type="ARBA" id="ARBA00022847"/>
    </source>
</evidence>
<comment type="subcellular location">
    <subcellularLocation>
        <location evidence="1">Cell membrane</location>
        <topology evidence="1">Multi-pass membrane protein</topology>
    </subcellularLocation>
</comment>
<dbReference type="InterPro" id="IPR037272">
    <property type="entry name" value="SNS_sf"/>
</dbReference>
<evidence type="ECO:0000256" key="15">
    <source>
        <dbReference type="SAM" id="Phobius"/>
    </source>
</evidence>
<name>A0AAD9K589_9ANNE</name>
<dbReference type="PANTHER" id="PTHR11616">
    <property type="entry name" value="SODIUM/CHLORIDE DEPENDENT TRANSPORTER"/>
    <property type="match status" value="1"/>
</dbReference>
<accession>A0AAD9K589</accession>
<evidence type="ECO:0000256" key="3">
    <source>
        <dbReference type="ARBA" id="ARBA00022475"/>
    </source>
</evidence>
<evidence type="ECO:0000256" key="13">
    <source>
        <dbReference type="PIRSR" id="PIRSR600175-1"/>
    </source>
</evidence>
<feature type="disulfide bond" evidence="14">
    <location>
        <begin position="79"/>
        <end position="88"/>
    </location>
</feature>
<evidence type="ECO:0000256" key="8">
    <source>
        <dbReference type="ARBA" id="ARBA00022989"/>
    </source>
</evidence>
<keyword evidence="18" id="KW-1185">Reference proteome</keyword>
<comment type="caution">
    <text evidence="17">The sequence shown here is derived from an EMBL/GenBank/DDBJ whole genome shotgun (WGS) entry which is preliminary data.</text>
</comment>
<feature type="binding site" evidence="13">
    <location>
        <position position="142"/>
    </location>
    <ligand>
        <name>Na(+)</name>
        <dbReference type="ChEBI" id="CHEBI:29101"/>
        <label>1</label>
    </ligand>
</feature>
<feature type="chain" id="PRO_5042095145" evidence="16">
    <location>
        <begin position="18"/>
        <end position="343"/>
    </location>
</feature>
<dbReference type="AlphaFoldDB" id="A0AAD9K589"/>
<dbReference type="GO" id="GO:0008504">
    <property type="term" value="F:monoamine transmembrane transporter activity"/>
    <property type="evidence" value="ECO:0007669"/>
    <property type="project" value="UniProtKB-ARBA"/>
</dbReference>
<evidence type="ECO:0000256" key="2">
    <source>
        <dbReference type="ARBA" id="ARBA00022448"/>
    </source>
</evidence>
<evidence type="ECO:0000256" key="16">
    <source>
        <dbReference type="SAM" id="SignalP"/>
    </source>
</evidence>
<proteinExistence type="predicted"/>
<evidence type="ECO:0000256" key="6">
    <source>
        <dbReference type="ARBA" id="ARBA00022775"/>
    </source>
</evidence>
<dbReference type="GO" id="GO:0090493">
    <property type="term" value="P:catecholamine uptake"/>
    <property type="evidence" value="ECO:0007669"/>
    <property type="project" value="UniProtKB-ARBA"/>
</dbReference>
<keyword evidence="16" id="KW-0732">Signal</keyword>
<dbReference type="GO" id="GO:0006836">
    <property type="term" value="P:neurotransmitter transport"/>
    <property type="evidence" value="ECO:0007669"/>
    <property type="project" value="UniProtKB-KW"/>
</dbReference>
<dbReference type="Pfam" id="PF00209">
    <property type="entry name" value="SNF"/>
    <property type="match status" value="3"/>
</dbReference>
<keyword evidence="6" id="KW-0532">Neurotransmitter transport</keyword>
<keyword evidence="9 13" id="KW-0915">Sodium</keyword>
<reference evidence="17" key="1">
    <citation type="journal article" date="2023" name="Mol. Biol. Evol.">
        <title>Third-Generation Sequencing Reveals the Adaptive Role of the Epigenome in Three Deep-Sea Polychaetes.</title>
        <authorList>
            <person name="Perez M."/>
            <person name="Aroh O."/>
            <person name="Sun Y."/>
            <person name="Lan Y."/>
            <person name="Juniper S.K."/>
            <person name="Young C.R."/>
            <person name="Angers B."/>
            <person name="Qian P.Y."/>
        </authorList>
    </citation>
    <scope>NUCLEOTIDE SEQUENCE</scope>
    <source>
        <strain evidence="17">P08H-3</strain>
    </source>
</reference>
<feature type="transmembrane region" description="Helical" evidence="15">
    <location>
        <begin position="168"/>
        <end position="191"/>
    </location>
</feature>
<dbReference type="PROSITE" id="PS50267">
    <property type="entry name" value="NA_NEUROTRAN_SYMP_3"/>
    <property type="match status" value="1"/>
</dbReference>
<dbReference type="GO" id="GO:0006865">
    <property type="term" value="P:amino acid transport"/>
    <property type="evidence" value="ECO:0007669"/>
    <property type="project" value="TreeGrafter"/>
</dbReference>
<evidence type="ECO:0000256" key="9">
    <source>
        <dbReference type="ARBA" id="ARBA00023053"/>
    </source>
</evidence>
<evidence type="ECO:0000313" key="18">
    <source>
        <dbReference type="Proteomes" id="UP001208570"/>
    </source>
</evidence>
<feature type="transmembrane region" description="Helical" evidence="15">
    <location>
        <begin position="225"/>
        <end position="243"/>
    </location>
</feature>
<dbReference type="SUPFAM" id="SSF161070">
    <property type="entry name" value="SNF-like"/>
    <property type="match status" value="1"/>
</dbReference>